<keyword evidence="3" id="KW-1185">Reference proteome</keyword>
<name>A0A8C6ULI6_9GOBI</name>
<dbReference type="Proteomes" id="UP000694523">
    <property type="component" value="Unplaced"/>
</dbReference>
<proteinExistence type="predicted"/>
<keyword evidence="1" id="KW-1133">Transmembrane helix</keyword>
<reference evidence="2" key="2">
    <citation type="submission" date="2025-09" db="UniProtKB">
        <authorList>
            <consortium name="Ensembl"/>
        </authorList>
    </citation>
    <scope>IDENTIFICATION</scope>
</reference>
<keyword evidence="1" id="KW-0812">Transmembrane</keyword>
<evidence type="ECO:0000256" key="1">
    <source>
        <dbReference type="SAM" id="Phobius"/>
    </source>
</evidence>
<keyword evidence="1" id="KW-0472">Membrane</keyword>
<reference evidence="2" key="1">
    <citation type="submission" date="2025-08" db="UniProtKB">
        <authorList>
            <consortium name="Ensembl"/>
        </authorList>
    </citation>
    <scope>IDENTIFICATION</scope>
</reference>
<dbReference type="PANTHER" id="PTHR10185">
    <property type="entry name" value="PHOSPHOLIPASE D - RELATED"/>
    <property type="match status" value="1"/>
</dbReference>
<evidence type="ECO:0000313" key="2">
    <source>
        <dbReference type="Ensembl" id="ENSNMLP00000038736.1"/>
    </source>
</evidence>
<organism evidence="2 3">
    <name type="scientific">Neogobius melanostomus</name>
    <name type="common">round goby</name>
    <dbReference type="NCBI Taxonomy" id="47308"/>
    <lineage>
        <taxon>Eukaryota</taxon>
        <taxon>Metazoa</taxon>
        <taxon>Chordata</taxon>
        <taxon>Craniata</taxon>
        <taxon>Vertebrata</taxon>
        <taxon>Euteleostomi</taxon>
        <taxon>Actinopterygii</taxon>
        <taxon>Neopterygii</taxon>
        <taxon>Teleostei</taxon>
        <taxon>Neoteleostei</taxon>
        <taxon>Acanthomorphata</taxon>
        <taxon>Gobiaria</taxon>
        <taxon>Gobiiformes</taxon>
        <taxon>Gobioidei</taxon>
        <taxon>Gobiidae</taxon>
        <taxon>Benthophilinae</taxon>
        <taxon>Neogobiini</taxon>
        <taxon>Neogobius</taxon>
    </lineage>
</organism>
<dbReference type="InterPro" id="IPR050874">
    <property type="entry name" value="Diverse_PLD-related"/>
</dbReference>
<dbReference type="PANTHER" id="PTHR10185:SF9">
    <property type="entry name" value="INACTIVE PHOSPHOLIPASE D5"/>
    <property type="match status" value="1"/>
</dbReference>
<protein>
    <submittedName>
        <fullName evidence="2">Uncharacterized protein</fullName>
    </submittedName>
</protein>
<evidence type="ECO:0000313" key="3">
    <source>
        <dbReference type="Proteomes" id="UP000694523"/>
    </source>
</evidence>
<feature type="transmembrane region" description="Helical" evidence="1">
    <location>
        <begin position="26"/>
        <end position="44"/>
    </location>
</feature>
<accession>A0A8C6ULI6</accession>
<dbReference type="Ensembl" id="ENSNMLT00000043114.1">
    <property type="protein sequence ID" value="ENSNMLP00000038736.1"/>
    <property type="gene ID" value="ENSNMLG00000023885.1"/>
</dbReference>
<sequence>MLFLHLSLESKLCWLHQKYSITQQKCIAIFALVCCFAVLVALFFSSVDIWGDSEDGITEENCSRNCRFVLVENIPGDLLFAHDTKANLPLSAGFHTLLDLAKHSIEVVSPVWKLSSWDADTMPALTFSKLMSLVS</sequence>
<dbReference type="AlphaFoldDB" id="A0A8C6ULI6"/>